<name>A0A1B6I6T9_9HEMI</name>
<evidence type="ECO:0000256" key="9">
    <source>
        <dbReference type="SAM" id="MobiDB-lite"/>
    </source>
</evidence>
<dbReference type="EMBL" id="GECU01025067">
    <property type="protein sequence ID" value="JAS82639.1"/>
    <property type="molecule type" value="Transcribed_RNA"/>
</dbReference>
<evidence type="ECO:0000256" key="4">
    <source>
        <dbReference type="ARBA" id="ARBA00022552"/>
    </source>
</evidence>
<keyword evidence="6" id="KW-0539">Nucleus</keyword>
<dbReference type="GO" id="GO:0003723">
    <property type="term" value="F:RNA binding"/>
    <property type="evidence" value="ECO:0007669"/>
    <property type="project" value="UniProtKB-KW"/>
</dbReference>
<keyword evidence="7" id="KW-0687">Ribonucleoprotein</keyword>
<feature type="domain" description="KRR1 small subunit processome component second KH" evidence="11">
    <location>
        <begin position="66"/>
        <end position="153"/>
    </location>
</feature>
<evidence type="ECO:0000256" key="8">
    <source>
        <dbReference type="ARBA" id="ARBA00032993"/>
    </source>
</evidence>
<dbReference type="Gene3D" id="3.30.1370.10">
    <property type="entry name" value="K Homology domain, type 1"/>
    <property type="match status" value="2"/>
</dbReference>
<feature type="region of interest" description="Disordered" evidence="9">
    <location>
        <begin position="167"/>
        <end position="201"/>
    </location>
</feature>
<keyword evidence="5" id="KW-0694">RNA-binding</keyword>
<evidence type="ECO:0000259" key="11">
    <source>
        <dbReference type="Pfam" id="PF21800"/>
    </source>
</evidence>
<organism evidence="12">
    <name type="scientific">Homalodisca liturata</name>
    <dbReference type="NCBI Taxonomy" id="320908"/>
    <lineage>
        <taxon>Eukaryota</taxon>
        <taxon>Metazoa</taxon>
        <taxon>Ecdysozoa</taxon>
        <taxon>Arthropoda</taxon>
        <taxon>Hexapoda</taxon>
        <taxon>Insecta</taxon>
        <taxon>Pterygota</taxon>
        <taxon>Neoptera</taxon>
        <taxon>Paraneoptera</taxon>
        <taxon>Hemiptera</taxon>
        <taxon>Auchenorrhyncha</taxon>
        <taxon>Membracoidea</taxon>
        <taxon>Cicadellidae</taxon>
        <taxon>Cicadellinae</taxon>
        <taxon>Proconiini</taxon>
        <taxon>Homalodisca</taxon>
    </lineage>
</organism>
<proteinExistence type="inferred from homology"/>
<dbReference type="PANTHER" id="PTHR12581">
    <property type="entry name" value="HIV-1 REV BINDING PROTEIN 2, 3"/>
    <property type="match status" value="1"/>
</dbReference>
<feature type="domain" description="KRR1 small subunit processome component first KH" evidence="10">
    <location>
        <begin position="6"/>
        <end position="63"/>
    </location>
</feature>
<dbReference type="SUPFAM" id="SSF54791">
    <property type="entry name" value="Eukaryotic type KH-domain (KH-domain type I)"/>
    <property type="match status" value="1"/>
</dbReference>
<dbReference type="GO" id="GO:0032040">
    <property type="term" value="C:small-subunit processome"/>
    <property type="evidence" value="ECO:0007669"/>
    <property type="project" value="TreeGrafter"/>
</dbReference>
<evidence type="ECO:0000256" key="1">
    <source>
        <dbReference type="ARBA" id="ARBA00004604"/>
    </source>
</evidence>
<feature type="non-terminal residue" evidence="12">
    <location>
        <position position="1"/>
    </location>
</feature>
<evidence type="ECO:0000256" key="7">
    <source>
        <dbReference type="ARBA" id="ARBA00023274"/>
    </source>
</evidence>
<dbReference type="InterPro" id="IPR041174">
    <property type="entry name" value="KRR1-like_KH1"/>
</dbReference>
<reference evidence="12" key="1">
    <citation type="submission" date="2015-11" db="EMBL/GenBank/DDBJ databases">
        <title>De novo transcriptome assembly of four potential Pierce s Disease insect vectors from Arizona vineyards.</title>
        <authorList>
            <person name="Tassone E.E."/>
        </authorList>
    </citation>
    <scope>NUCLEOTIDE SEQUENCE</scope>
</reference>
<sequence>LFHAPDVCEAKKIAFSVSYDEMAMEVATTEQTRDPYIFIKAGEMIQLLSKGVPLEDAARALEDEVFSEIVPVNLLCSNEKTFERRRKRLSNPKILRAIELLTKCSVYLSGKVACIIGSYKGLNDAKDIVTSCFENIHPVFEIRKLIVKKKLEKDCVEGSWERFIPQPKKTHSKQKVSRRPRGGMPADIKPRKEDLQRETGEYYLRGENIRRDEERE</sequence>
<evidence type="ECO:0000313" key="12">
    <source>
        <dbReference type="EMBL" id="JAS82639.1"/>
    </source>
</evidence>
<dbReference type="Pfam" id="PF17903">
    <property type="entry name" value="KH_KRR1_1st"/>
    <property type="match status" value="1"/>
</dbReference>
<comment type="subcellular location">
    <subcellularLocation>
        <location evidence="1">Nucleus</location>
        <location evidence="1">Nucleolus</location>
    </subcellularLocation>
</comment>
<dbReference type="InterPro" id="IPR024166">
    <property type="entry name" value="rRNA_assembly_KRR1"/>
</dbReference>
<comment type="similarity">
    <text evidence="2">Belongs to the KRR1 family.</text>
</comment>
<evidence type="ECO:0000256" key="5">
    <source>
        <dbReference type="ARBA" id="ARBA00022884"/>
    </source>
</evidence>
<feature type="compositionally biased region" description="Basic residues" evidence="9">
    <location>
        <begin position="168"/>
        <end position="181"/>
    </location>
</feature>
<evidence type="ECO:0000256" key="2">
    <source>
        <dbReference type="ARBA" id="ARBA00009344"/>
    </source>
</evidence>
<dbReference type="InterPro" id="IPR036612">
    <property type="entry name" value="KH_dom_type_1_sf"/>
</dbReference>
<accession>A0A1B6I6T9</accession>
<evidence type="ECO:0000259" key="10">
    <source>
        <dbReference type="Pfam" id="PF17903"/>
    </source>
</evidence>
<dbReference type="InterPro" id="IPR048548">
    <property type="entry name" value="KRR1-like_KH2"/>
</dbReference>
<feature type="compositionally biased region" description="Basic and acidic residues" evidence="9">
    <location>
        <begin position="188"/>
        <end position="200"/>
    </location>
</feature>
<protein>
    <recommendedName>
        <fullName evidence="8">KRR-R motif-containing protein 1</fullName>
    </recommendedName>
</protein>
<evidence type="ECO:0000256" key="3">
    <source>
        <dbReference type="ARBA" id="ARBA00022517"/>
    </source>
</evidence>
<dbReference type="AlphaFoldDB" id="A0A1B6I6T9"/>
<dbReference type="Pfam" id="PF21800">
    <property type="entry name" value="KH_KRR1_2nd"/>
    <property type="match status" value="1"/>
</dbReference>
<gene>
    <name evidence="12" type="ORF">g.55944</name>
</gene>
<keyword evidence="4" id="KW-0698">rRNA processing</keyword>
<feature type="non-terminal residue" evidence="12">
    <location>
        <position position="216"/>
    </location>
</feature>
<evidence type="ECO:0000256" key="6">
    <source>
        <dbReference type="ARBA" id="ARBA00023242"/>
    </source>
</evidence>
<keyword evidence="3" id="KW-0690">Ribosome biogenesis</keyword>
<dbReference type="GO" id="GO:0006364">
    <property type="term" value="P:rRNA processing"/>
    <property type="evidence" value="ECO:0007669"/>
    <property type="project" value="UniProtKB-KW"/>
</dbReference>
<dbReference type="PANTHER" id="PTHR12581:SF0">
    <property type="entry name" value="KRR1 SMALL SUBUNIT PROCESSOME COMPONENT HOMOLOG"/>
    <property type="match status" value="1"/>
</dbReference>